<keyword evidence="1" id="KW-0812">Transmembrane</keyword>
<dbReference type="OrthoDB" id="3357002at2759"/>
<evidence type="ECO:0000313" key="3">
    <source>
        <dbReference type="Proteomes" id="UP000054481"/>
    </source>
</evidence>
<accession>A0A0F7ZMP0</accession>
<feature type="transmembrane region" description="Helical" evidence="1">
    <location>
        <begin position="256"/>
        <end position="274"/>
    </location>
</feature>
<keyword evidence="1" id="KW-0472">Membrane</keyword>
<feature type="transmembrane region" description="Helical" evidence="1">
    <location>
        <begin position="30"/>
        <end position="52"/>
    </location>
</feature>
<dbReference type="Proteomes" id="UP000054481">
    <property type="component" value="Unassembled WGS sequence"/>
</dbReference>
<organism evidence="2 3">
    <name type="scientific">Hirsutella minnesotensis 3608</name>
    <dbReference type="NCBI Taxonomy" id="1043627"/>
    <lineage>
        <taxon>Eukaryota</taxon>
        <taxon>Fungi</taxon>
        <taxon>Dikarya</taxon>
        <taxon>Ascomycota</taxon>
        <taxon>Pezizomycotina</taxon>
        <taxon>Sordariomycetes</taxon>
        <taxon>Hypocreomycetidae</taxon>
        <taxon>Hypocreales</taxon>
        <taxon>Ophiocordycipitaceae</taxon>
        <taxon>Hirsutella</taxon>
    </lineage>
</organism>
<dbReference type="PANTHER" id="PTHR35184">
    <property type="entry name" value="YALI0C10208P"/>
    <property type="match status" value="1"/>
</dbReference>
<dbReference type="PANTHER" id="PTHR35184:SF1">
    <property type="entry name" value="INTEGRAL MEMBRANE PROTEIN"/>
    <property type="match status" value="1"/>
</dbReference>
<feature type="transmembrane region" description="Helical" evidence="1">
    <location>
        <begin position="175"/>
        <end position="197"/>
    </location>
</feature>
<gene>
    <name evidence="2" type="ORF">HIM_08261</name>
</gene>
<feature type="transmembrane region" description="Helical" evidence="1">
    <location>
        <begin position="217"/>
        <end position="236"/>
    </location>
</feature>
<proteinExistence type="predicted"/>
<keyword evidence="1" id="KW-1133">Transmembrane helix</keyword>
<dbReference type="EMBL" id="KQ030548">
    <property type="protein sequence ID" value="KJZ72335.1"/>
    <property type="molecule type" value="Genomic_DNA"/>
</dbReference>
<evidence type="ECO:0000313" key="2">
    <source>
        <dbReference type="EMBL" id="KJZ72335.1"/>
    </source>
</evidence>
<reference evidence="2 3" key="1">
    <citation type="journal article" date="2014" name="Genome Biol. Evol.">
        <title>Comparative genomics and transcriptomics analyses reveal divergent lifestyle features of nematode endoparasitic fungus Hirsutella minnesotensis.</title>
        <authorList>
            <person name="Lai Y."/>
            <person name="Liu K."/>
            <person name="Zhang X."/>
            <person name="Zhang X."/>
            <person name="Li K."/>
            <person name="Wang N."/>
            <person name="Shu C."/>
            <person name="Wu Y."/>
            <person name="Wang C."/>
            <person name="Bushley K.E."/>
            <person name="Xiang M."/>
            <person name="Liu X."/>
        </authorList>
    </citation>
    <scope>NUCLEOTIDE SEQUENCE [LARGE SCALE GENOMIC DNA]</scope>
    <source>
        <strain evidence="2 3">3608</strain>
    </source>
</reference>
<evidence type="ECO:0008006" key="4">
    <source>
        <dbReference type="Google" id="ProtNLM"/>
    </source>
</evidence>
<feature type="transmembrane region" description="Helical" evidence="1">
    <location>
        <begin position="94"/>
        <end position="116"/>
    </location>
</feature>
<keyword evidence="3" id="KW-1185">Reference proteome</keyword>
<name>A0A0F7ZMP0_9HYPO</name>
<sequence>MDTAEHGSAEVLDPANGPFLGQFPTRSIDVPVSAVFLAIFLGFAATHIAIYVTNNIRKPTKHKFLPSILIFDFCLDRVLSCFFRILWACTGLRGFALGVLIVENGTVVLLTANLFFFQRTIRAMHPRIGWHPAFRVFVLTLIFTTIANVLVNIISLCVSFMSVGNNARVEVAEDIIKVANGINMVLALTPLICIFIASALPGPRPENFGIGPFRSKVALLVFSEICFAVGATTRFASSVNMAAGRHGHPLFSRATFYTSAWTAELLVVIAYAVFRVDRLFHIPNGSKGPGDYSGGSNEKIGSGQGESSLDSQQRLFNLSMEQTSTQSSQTSFY</sequence>
<evidence type="ECO:0000256" key="1">
    <source>
        <dbReference type="SAM" id="Phobius"/>
    </source>
</evidence>
<protein>
    <recommendedName>
        <fullName evidence="4">G-protein coupled receptors family 1 profile domain-containing protein</fullName>
    </recommendedName>
</protein>
<feature type="transmembrane region" description="Helical" evidence="1">
    <location>
        <begin position="136"/>
        <end position="163"/>
    </location>
</feature>
<dbReference type="AlphaFoldDB" id="A0A0F7ZMP0"/>